<proteinExistence type="predicted"/>
<feature type="chain" id="PRO_5027065609" description="Tetratricopeptide repeat protein" evidence="1">
    <location>
        <begin position="23"/>
        <end position="425"/>
    </location>
</feature>
<dbReference type="AlphaFoldDB" id="A0A6L8KDP3"/>
<evidence type="ECO:0008006" key="4">
    <source>
        <dbReference type="Google" id="ProtNLM"/>
    </source>
</evidence>
<accession>A0A6L8KDP3</accession>
<dbReference type="Proteomes" id="UP000479335">
    <property type="component" value="Unassembled WGS sequence"/>
</dbReference>
<evidence type="ECO:0000313" key="3">
    <source>
        <dbReference type="Proteomes" id="UP000479335"/>
    </source>
</evidence>
<sequence length="425" mass="46253">MRLTTVIFPALLALAGAPQALAAVTMHVSSTLQDRTTQMDVTLADSYMAVDTSQGRVIYDFKTHRRFAVNTAAKEYVEYSLFDTLGFRVVEMQNRVGLQGMLAAAKIDVPVMNMAVQENELSLLNGAPGAIDEKVEGGTRSYSIGGVKLAAWSDAGAKVAAGDAAQFARFMRYAEGGHPQLLDKLAKGGVIPAHISLFISGDRTARLDISAVRTVEPQAYDLKGYQREMSTSGLDALFDRIVAMKPAQVTAFRAQYPCDSGADFNEPHALDAILGQLECSLSTGAPMSLTEEQKEAVKASPTVGLLLAAINPTKGNEIEGAVKTLVALRVQAPRKAYVLKIFEANHRARMKQLKEAERLFTEVLQVNPVLVGAYKDLGDVLLMQYDSPRAWRSWDTGRRLAQGFANFEAVNKFEAGMVAQHPEYF</sequence>
<name>A0A6L8KDP3_9BURK</name>
<organism evidence="2 3">
    <name type="scientific">Duganella flavida</name>
    <dbReference type="NCBI Taxonomy" id="2692175"/>
    <lineage>
        <taxon>Bacteria</taxon>
        <taxon>Pseudomonadati</taxon>
        <taxon>Pseudomonadota</taxon>
        <taxon>Betaproteobacteria</taxon>
        <taxon>Burkholderiales</taxon>
        <taxon>Oxalobacteraceae</taxon>
        <taxon>Telluria group</taxon>
        <taxon>Duganella</taxon>
    </lineage>
</organism>
<protein>
    <recommendedName>
        <fullName evidence="4">Tetratricopeptide repeat protein</fullName>
    </recommendedName>
</protein>
<dbReference type="InterPro" id="IPR011990">
    <property type="entry name" value="TPR-like_helical_dom_sf"/>
</dbReference>
<keyword evidence="1" id="KW-0732">Signal</keyword>
<evidence type="ECO:0000256" key="1">
    <source>
        <dbReference type="SAM" id="SignalP"/>
    </source>
</evidence>
<reference evidence="2 3" key="1">
    <citation type="submission" date="2019-12" db="EMBL/GenBank/DDBJ databases">
        <title>Novel species isolated from a subtropical stream in China.</title>
        <authorList>
            <person name="Lu H."/>
        </authorList>
    </citation>
    <scope>NUCLEOTIDE SEQUENCE [LARGE SCALE GENOMIC DNA]</scope>
    <source>
        <strain evidence="2 3">FT135W</strain>
    </source>
</reference>
<dbReference type="EMBL" id="WWCN01000008">
    <property type="protein sequence ID" value="MYM23904.1"/>
    <property type="molecule type" value="Genomic_DNA"/>
</dbReference>
<comment type="caution">
    <text evidence="2">The sequence shown here is derived from an EMBL/GenBank/DDBJ whole genome shotgun (WGS) entry which is preliminary data.</text>
</comment>
<dbReference type="SUPFAM" id="SSF48452">
    <property type="entry name" value="TPR-like"/>
    <property type="match status" value="1"/>
</dbReference>
<keyword evidence="3" id="KW-1185">Reference proteome</keyword>
<evidence type="ECO:0000313" key="2">
    <source>
        <dbReference type="EMBL" id="MYM23904.1"/>
    </source>
</evidence>
<dbReference type="RefSeq" id="WP_161007378.1">
    <property type="nucleotide sequence ID" value="NZ_WWCN01000008.1"/>
</dbReference>
<gene>
    <name evidence="2" type="ORF">GTP46_14720</name>
</gene>
<feature type="signal peptide" evidence="1">
    <location>
        <begin position="1"/>
        <end position="22"/>
    </location>
</feature>